<organism evidence="2 3">
    <name type="scientific">Paragonimus heterotremus</name>
    <dbReference type="NCBI Taxonomy" id="100268"/>
    <lineage>
        <taxon>Eukaryota</taxon>
        <taxon>Metazoa</taxon>
        <taxon>Spiralia</taxon>
        <taxon>Lophotrochozoa</taxon>
        <taxon>Platyhelminthes</taxon>
        <taxon>Trematoda</taxon>
        <taxon>Digenea</taxon>
        <taxon>Plagiorchiida</taxon>
        <taxon>Troglotremata</taxon>
        <taxon>Troglotrematidae</taxon>
        <taxon>Paragonimus</taxon>
    </lineage>
</organism>
<feature type="compositionally biased region" description="Polar residues" evidence="1">
    <location>
        <begin position="68"/>
        <end position="77"/>
    </location>
</feature>
<feature type="compositionally biased region" description="Basic and acidic residues" evidence="1">
    <location>
        <begin position="292"/>
        <end position="301"/>
    </location>
</feature>
<feature type="compositionally biased region" description="Low complexity" evidence="1">
    <location>
        <begin position="343"/>
        <end position="359"/>
    </location>
</feature>
<dbReference type="InterPro" id="IPR028118">
    <property type="entry name" value="Chibby_fam"/>
</dbReference>
<dbReference type="Proteomes" id="UP000748531">
    <property type="component" value="Unassembled WGS sequence"/>
</dbReference>
<gene>
    <name evidence="2" type="ORF">PHET_08943</name>
</gene>
<keyword evidence="3" id="KW-1185">Reference proteome</keyword>
<dbReference type="EMBL" id="LUCH01005463">
    <property type="protein sequence ID" value="KAF5398050.1"/>
    <property type="molecule type" value="Genomic_DNA"/>
</dbReference>
<dbReference type="Pfam" id="PF14645">
    <property type="entry name" value="Chibby"/>
    <property type="match status" value="1"/>
</dbReference>
<feature type="compositionally biased region" description="Acidic residues" evidence="1">
    <location>
        <begin position="381"/>
        <end position="425"/>
    </location>
</feature>
<dbReference type="AlphaFoldDB" id="A0A8J4WP60"/>
<feature type="compositionally biased region" description="Low complexity" evidence="1">
    <location>
        <begin position="83"/>
        <end position="92"/>
    </location>
</feature>
<feature type="region of interest" description="Disordered" evidence="1">
    <location>
        <begin position="274"/>
        <end position="441"/>
    </location>
</feature>
<dbReference type="OrthoDB" id="6272418at2759"/>
<evidence type="ECO:0000313" key="3">
    <source>
        <dbReference type="Proteomes" id="UP000748531"/>
    </source>
</evidence>
<evidence type="ECO:0000256" key="1">
    <source>
        <dbReference type="SAM" id="MobiDB-lite"/>
    </source>
</evidence>
<feature type="compositionally biased region" description="Basic and acidic residues" evidence="1">
    <location>
        <begin position="228"/>
        <end position="241"/>
    </location>
</feature>
<protein>
    <submittedName>
        <fullName evidence="2">Uncharacterized protein</fullName>
    </submittedName>
</protein>
<evidence type="ECO:0000313" key="2">
    <source>
        <dbReference type="EMBL" id="KAF5398050.1"/>
    </source>
</evidence>
<feature type="compositionally biased region" description="Polar residues" evidence="1">
    <location>
        <begin position="277"/>
        <end position="290"/>
    </location>
</feature>
<sequence>MLKSKTQLTKERFHLRGGMTPPKVLTKVANSAKHRATEFLNTVRTRLESPTLVRRGGVPHRRIESADRSNSNLNNADMNGYETSSVQTTSTSSSTHSGFLGFALPTTVNANDPLPVPTCRLGAYQAEWLTDVEGAWKLITENATVAPVDQPESVGDNSLTLRRRNRALKKERKFLKTKLEILYDELVKRTALVHQQEKLLDHLRSEIKIKMSETPESIRSEMRRELENKLENTRSKNESRLDIMTPEGEENNLINSNYLSESISLEQLEHKPKVEKNISSIKHVTANSPSKPRVEKDKTDTADCSQTGGKPTPSTPLKPPLKLYSMEGESKSSGGEPTEDTLSETTSNASNSKTNSTETNETHNDDSNNETLKTVTSRESETEDDMEEEQEDNYDNEEVGVEEEDEEGEEEEEEVEEELEDEEEELSKTDESQTDLTIGNRRRVVQFGTVSRR</sequence>
<proteinExistence type="predicted"/>
<name>A0A8J4WP60_9TREM</name>
<accession>A0A8J4WP60</accession>
<reference evidence="2" key="1">
    <citation type="submission" date="2019-05" db="EMBL/GenBank/DDBJ databases">
        <title>Annotation for the trematode Paragonimus heterotremus.</title>
        <authorList>
            <person name="Choi Y.-J."/>
        </authorList>
    </citation>
    <scope>NUCLEOTIDE SEQUENCE</scope>
    <source>
        <strain evidence="2">LC</strain>
    </source>
</reference>
<feature type="region of interest" description="Disordered" evidence="1">
    <location>
        <begin position="228"/>
        <end position="248"/>
    </location>
</feature>
<feature type="region of interest" description="Disordered" evidence="1">
    <location>
        <begin position="58"/>
        <end position="92"/>
    </location>
</feature>
<comment type="caution">
    <text evidence="2">The sequence shown here is derived from an EMBL/GenBank/DDBJ whole genome shotgun (WGS) entry which is preliminary data.</text>
</comment>